<sequence>MRKTIEKLGCDSGNSKDVLADIAIFPPPMDHPIVVSSKGVVISRYGDSIYDYSTYAGKPLRVAFFNDRSSRYNLDSYHYELLRIFLAYCQFVHHKRLGFRTMVGKFELLKKAMHFCISRKVNFDELSRYPRVCEEFAIWHVGLGASAGKLSSILSDIFHARNMLGFHGPDIGYLSTMNALISLDEPSEQTPYIPTRIWDYQCNRLEYFLDSFLSRKQSFIDLFNTMLDAYVTNAGSIEKACRSGALKSLSPFRQVNPTGKVKFGTFTSIASEYGVLSCIRELICSADEKPFSSNAGAKPFGRYFNAISFVAQAFLVAFSGMRISEAATLRKDCIEVESVEGWGDVYYLRAMTKKTIDDPSALWITSEVSRKAVEVLSIISDLRMSVMQMDSRISLSADDIANPFLVVYGVEPWLPSKTKNAERDINVRSWLPYRFWKKVSPGLFLHSEILIRESDLDESLQVSPDLDLKVFSVGKEWMFAYHQLRRTLMVNSSRYGLVSGYSQQYQMKHLYQAMSTYYGKGGGGLSLNQDIQYSFVEEVYRQIAASAKELVSDSFFSPLGDKHTESMIQLFAKADLVQLVKKAKAGEFKIRQTLIGVCLSKTFCSLGGVDNLVDCGSCHEALVDKRNLSFVVGFLKNVSYILPDIDEGTPAYQSLDKQRVVASKLIEAINVRS</sequence>
<dbReference type="EMBL" id="WKEW01000066">
    <property type="protein sequence ID" value="MCF5058863.1"/>
    <property type="molecule type" value="Genomic_DNA"/>
</dbReference>
<proteinExistence type="predicted"/>
<accession>A0AAW5AGB8</accession>
<gene>
    <name evidence="1" type="ORF">GIW75_18130</name>
</gene>
<evidence type="ECO:0000313" key="2">
    <source>
        <dbReference type="Proteomes" id="UP000814172"/>
    </source>
</evidence>
<evidence type="ECO:0000313" key="1">
    <source>
        <dbReference type="EMBL" id="MCF5058863.1"/>
    </source>
</evidence>
<organism evidence="1 2">
    <name type="scientific">Pseudomonas proteolytica</name>
    <dbReference type="NCBI Taxonomy" id="219574"/>
    <lineage>
        <taxon>Bacteria</taxon>
        <taxon>Pseudomonadati</taxon>
        <taxon>Pseudomonadota</taxon>
        <taxon>Gammaproteobacteria</taxon>
        <taxon>Pseudomonadales</taxon>
        <taxon>Pseudomonadaceae</taxon>
        <taxon>Pseudomonas</taxon>
    </lineage>
</organism>
<comment type="caution">
    <text evidence="1">The sequence shown here is derived from an EMBL/GenBank/DDBJ whole genome shotgun (WGS) entry which is preliminary data.</text>
</comment>
<dbReference type="AlphaFoldDB" id="A0AAW5AGB8"/>
<dbReference type="RefSeq" id="WP_236300011.1">
    <property type="nucleotide sequence ID" value="NZ_WKEB01000045.1"/>
</dbReference>
<dbReference type="Proteomes" id="UP000814172">
    <property type="component" value="Unassembled WGS sequence"/>
</dbReference>
<keyword evidence="2" id="KW-1185">Reference proteome</keyword>
<protein>
    <recommendedName>
        <fullName evidence="3">Integrase</fullName>
    </recommendedName>
</protein>
<evidence type="ECO:0008006" key="3">
    <source>
        <dbReference type="Google" id="ProtNLM"/>
    </source>
</evidence>
<reference evidence="1 2" key="1">
    <citation type="submission" date="2019-11" db="EMBL/GenBank/DDBJ databases">
        <title>Epiphytic Pseudomonas syringae from cherry orchards.</title>
        <authorList>
            <person name="Hulin M.T."/>
        </authorList>
    </citation>
    <scope>NUCLEOTIDE SEQUENCE [LARGE SCALE GENOMIC DNA]</scope>
    <source>
        <strain evidence="1 2">PA-6-9F</strain>
    </source>
</reference>
<name>A0AAW5AGB8_9PSED</name>